<evidence type="ECO:0000313" key="3">
    <source>
        <dbReference type="Proteomes" id="UP000265520"/>
    </source>
</evidence>
<feature type="compositionally biased region" description="Basic and acidic residues" evidence="1">
    <location>
        <begin position="18"/>
        <end position="27"/>
    </location>
</feature>
<comment type="caution">
    <text evidence="2">The sequence shown here is derived from an EMBL/GenBank/DDBJ whole genome shotgun (WGS) entry which is preliminary data.</text>
</comment>
<evidence type="ECO:0000256" key="1">
    <source>
        <dbReference type="SAM" id="MobiDB-lite"/>
    </source>
</evidence>
<dbReference type="AlphaFoldDB" id="A0A392TUC7"/>
<evidence type="ECO:0000313" key="2">
    <source>
        <dbReference type="EMBL" id="MCI64529.1"/>
    </source>
</evidence>
<dbReference type="Proteomes" id="UP000265520">
    <property type="component" value="Unassembled WGS sequence"/>
</dbReference>
<feature type="compositionally biased region" description="Basic and acidic residues" evidence="1">
    <location>
        <begin position="50"/>
        <end position="64"/>
    </location>
</feature>
<sequence>YRRRRPCKQNLSTLANSEGRRRSKLDLKPTPSVTERRSHEAPVESQIVKVRNERGGEPAVKGEAEGGDGSHLVASLQEN</sequence>
<name>A0A392TUC7_9FABA</name>
<reference evidence="2 3" key="1">
    <citation type="journal article" date="2018" name="Front. Plant Sci.">
        <title>Red Clover (Trifolium pratense) and Zigzag Clover (T. medium) - A Picture of Genomic Similarities and Differences.</title>
        <authorList>
            <person name="Dluhosova J."/>
            <person name="Istvanek J."/>
            <person name="Nedelnik J."/>
            <person name="Repkova J."/>
        </authorList>
    </citation>
    <scope>NUCLEOTIDE SEQUENCE [LARGE SCALE GENOMIC DNA]</scope>
    <source>
        <strain evidence="3">cv. 10/8</strain>
        <tissue evidence="2">Leaf</tissue>
    </source>
</reference>
<accession>A0A392TUC7</accession>
<feature type="region of interest" description="Disordered" evidence="1">
    <location>
        <begin position="1"/>
        <end position="79"/>
    </location>
</feature>
<feature type="non-terminal residue" evidence="2">
    <location>
        <position position="79"/>
    </location>
</feature>
<keyword evidence="3" id="KW-1185">Reference proteome</keyword>
<dbReference type="EMBL" id="LXQA010658079">
    <property type="protein sequence ID" value="MCI64529.1"/>
    <property type="molecule type" value="Genomic_DNA"/>
</dbReference>
<proteinExistence type="predicted"/>
<feature type="non-terminal residue" evidence="2">
    <location>
        <position position="1"/>
    </location>
</feature>
<protein>
    <submittedName>
        <fullName evidence="2">Uncharacterized protein</fullName>
    </submittedName>
</protein>
<organism evidence="2 3">
    <name type="scientific">Trifolium medium</name>
    <dbReference type="NCBI Taxonomy" id="97028"/>
    <lineage>
        <taxon>Eukaryota</taxon>
        <taxon>Viridiplantae</taxon>
        <taxon>Streptophyta</taxon>
        <taxon>Embryophyta</taxon>
        <taxon>Tracheophyta</taxon>
        <taxon>Spermatophyta</taxon>
        <taxon>Magnoliopsida</taxon>
        <taxon>eudicotyledons</taxon>
        <taxon>Gunneridae</taxon>
        <taxon>Pentapetalae</taxon>
        <taxon>rosids</taxon>
        <taxon>fabids</taxon>
        <taxon>Fabales</taxon>
        <taxon>Fabaceae</taxon>
        <taxon>Papilionoideae</taxon>
        <taxon>50 kb inversion clade</taxon>
        <taxon>NPAAA clade</taxon>
        <taxon>Hologalegina</taxon>
        <taxon>IRL clade</taxon>
        <taxon>Trifolieae</taxon>
        <taxon>Trifolium</taxon>
    </lineage>
</organism>